<keyword evidence="2" id="KW-1185">Reference proteome</keyword>
<dbReference type="Proteomes" id="UP001139366">
    <property type="component" value="Unassembled WGS sequence"/>
</dbReference>
<reference evidence="1 2" key="1">
    <citation type="journal article" date="2023" name="Antonie Van Leeuwenhoek">
        <title>Flavobacterium potami sp. nov., a multi-metal resistance genes harbouring bacterium isolated from shallow river silt.</title>
        <authorList>
            <person name="Li S."/>
            <person name="Mao S."/>
            <person name="Mu W."/>
            <person name="Guo B."/>
            <person name="Li C."/>
            <person name="Zhu Q."/>
            <person name="Hou X."/>
            <person name="Zhao Y."/>
            <person name="Wei S."/>
            <person name="Liu H."/>
            <person name="Liu A."/>
        </authorList>
    </citation>
    <scope>NUCLEOTIDE SEQUENCE [LARGE SCALE GENOMIC DNA]</scope>
    <source>
        <strain evidence="1 2">17A</strain>
    </source>
</reference>
<evidence type="ECO:0000313" key="2">
    <source>
        <dbReference type="Proteomes" id="UP001139366"/>
    </source>
</evidence>
<dbReference type="AlphaFoldDB" id="A0A9X1KQN7"/>
<evidence type="ECO:0000313" key="1">
    <source>
        <dbReference type="EMBL" id="MBZ4035649.1"/>
    </source>
</evidence>
<dbReference type="EMBL" id="JAINUY010000004">
    <property type="protein sequence ID" value="MBZ4035649.1"/>
    <property type="molecule type" value="Genomic_DNA"/>
</dbReference>
<gene>
    <name evidence="1" type="ORF">K6T82_12785</name>
</gene>
<accession>A0A9X1KQN7</accession>
<sequence>MKQIFLFFFLLFSTVLLSQTVLTSYPVDFKNKKEQSAILNAENSVTHEIFAFIATPDSLSILKYNSAIFLKEKITTSRKFVEDKSLIGYSFSEDGNPTLYWFSAVEKSIVLIKYYLENNTNRALKFQIPLDEKSLLTYYQKDNNFYILMKDRKKQGLTVFIFKNGIAEEKFLDFSPFVFRDRKTQQKSFNQILMENPIEKMDAGEYNPLFKVSAKSKLYTLPNRLILTLDQSLRKTQLFDINLENLEIKEKTFLQPVPQKNPKRTNSYYHENKLYQICVNSDQLLFDIKDYESGESVKTFSVSKKDTIQFKNSPLLLQINDRKPKELKNTAKFLQSLSSTDVGISVFKNRQNLFFTLGGTGIESKSISINPFSLMDDFYGDFASPNYYNLDTYYSVFFESVWTKKLETTNQNQEPLAADKIYSFINSRKEVFLPNILKLNHYSILGYYDLYSKEYVLRKFTDGFN</sequence>
<protein>
    <submittedName>
        <fullName evidence="1">Uncharacterized protein</fullName>
    </submittedName>
</protein>
<dbReference type="RefSeq" id="WP_223706276.1">
    <property type="nucleotide sequence ID" value="NZ_JAINUY010000004.1"/>
</dbReference>
<comment type="caution">
    <text evidence="1">The sequence shown here is derived from an EMBL/GenBank/DDBJ whole genome shotgun (WGS) entry which is preliminary data.</text>
</comment>
<proteinExistence type="predicted"/>
<organism evidence="1 2">
    <name type="scientific">Flavobacterium potami</name>
    <dbReference type="NCBI Taxonomy" id="2872310"/>
    <lineage>
        <taxon>Bacteria</taxon>
        <taxon>Pseudomonadati</taxon>
        <taxon>Bacteroidota</taxon>
        <taxon>Flavobacteriia</taxon>
        <taxon>Flavobacteriales</taxon>
        <taxon>Flavobacteriaceae</taxon>
        <taxon>Flavobacterium</taxon>
    </lineage>
</organism>
<name>A0A9X1KQN7_9FLAO</name>